<reference evidence="4 5" key="1">
    <citation type="submission" date="2023-05" db="EMBL/GenBank/DDBJ databases">
        <title>B98-5 Cell Line De Novo Hybrid Assembly: An Optical Mapping Approach.</title>
        <authorList>
            <person name="Kananen K."/>
            <person name="Auerbach J.A."/>
            <person name="Kautto E."/>
            <person name="Blachly J.S."/>
        </authorList>
    </citation>
    <scope>NUCLEOTIDE SEQUENCE [LARGE SCALE GENOMIC DNA]</scope>
    <source>
        <strain evidence="4">B95-8</strain>
        <tissue evidence="4">Cell line</tissue>
    </source>
</reference>
<accession>A0ABQ9UMW5</accession>
<keyword evidence="5" id="KW-1185">Reference proteome</keyword>
<comment type="subcellular location">
    <subcellularLocation>
        <location evidence="1">Cytoplasm</location>
    </subcellularLocation>
</comment>
<dbReference type="InterPro" id="IPR006077">
    <property type="entry name" value="Vinculin/catenin"/>
</dbReference>
<evidence type="ECO:0000313" key="5">
    <source>
        <dbReference type="Proteomes" id="UP001266305"/>
    </source>
</evidence>
<comment type="similarity">
    <text evidence="2">Belongs to the vinculin/alpha-catenin family.</text>
</comment>
<name>A0ABQ9UMW5_SAGOE</name>
<comment type="caution">
    <text evidence="4">The sequence shown here is derived from an EMBL/GenBank/DDBJ whole genome shotgun (WGS) entry which is preliminary data.</text>
</comment>
<dbReference type="EMBL" id="JASSZA010000011">
    <property type="protein sequence ID" value="KAK2098160.1"/>
    <property type="molecule type" value="Genomic_DNA"/>
</dbReference>
<dbReference type="SUPFAM" id="SSF47220">
    <property type="entry name" value="alpha-catenin/vinculin-like"/>
    <property type="match status" value="1"/>
</dbReference>
<sequence length="275" mass="30048">MTAVQAGNINVKWDPKSLEIRTLAVERLLEPLVTQVTTLVNTNSKGPSGKKTGRSKKAHVLAASVEQATENFLDKGDKIAKENQFLKEELVAAVEDRGNMVRAARALLCAVTQVLILADMAEVYKLLVQLKVVEGAKRQQELKDVGHRDQKAAARGILQKNVPILCTASQACLQHPDVTVYEANRDLIYKQLQQAVTGISNAAQATASDDASRHKRGGGGELAYALNNFEKQIIVLPLSFSEERFRSSLEERLESIISGAALMADSSCTRDDRPE</sequence>
<evidence type="ECO:0000256" key="1">
    <source>
        <dbReference type="ARBA" id="ARBA00004496"/>
    </source>
</evidence>
<dbReference type="Gene3D" id="1.20.120.230">
    <property type="entry name" value="Alpha-catenin/vinculin-like"/>
    <property type="match status" value="3"/>
</dbReference>
<evidence type="ECO:0000256" key="2">
    <source>
        <dbReference type="ARBA" id="ARBA00008376"/>
    </source>
</evidence>
<evidence type="ECO:0000256" key="3">
    <source>
        <dbReference type="ARBA" id="ARBA00022490"/>
    </source>
</evidence>
<dbReference type="Pfam" id="PF01044">
    <property type="entry name" value="Vinculin"/>
    <property type="match status" value="2"/>
</dbReference>
<dbReference type="PANTHER" id="PTHR18914">
    <property type="entry name" value="ALPHA CATENIN"/>
    <property type="match status" value="1"/>
</dbReference>
<gene>
    <name evidence="4" type="primary">CTNNA1_9</name>
    <name evidence="4" type="ORF">P7K49_023611</name>
</gene>
<keyword evidence="3" id="KW-0963">Cytoplasm</keyword>
<dbReference type="InterPro" id="IPR036723">
    <property type="entry name" value="Alpha-catenin/vinculin-like_sf"/>
</dbReference>
<proteinExistence type="inferred from homology"/>
<dbReference type="PANTHER" id="PTHR18914:SF24">
    <property type="entry name" value="CATENIN ALPHA-1"/>
    <property type="match status" value="1"/>
</dbReference>
<dbReference type="Proteomes" id="UP001266305">
    <property type="component" value="Unassembled WGS sequence"/>
</dbReference>
<protein>
    <submittedName>
        <fullName evidence="4">Catenin alpha-1</fullName>
    </submittedName>
</protein>
<evidence type="ECO:0000313" key="4">
    <source>
        <dbReference type="EMBL" id="KAK2098160.1"/>
    </source>
</evidence>
<organism evidence="4 5">
    <name type="scientific">Saguinus oedipus</name>
    <name type="common">Cotton-top tamarin</name>
    <name type="synonym">Oedipomidas oedipus</name>
    <dbReference type="NCBI Taxonomy" id="9490"/>
    <lineage>
        <taxon>Eukaryota</taxon>
        <taxon>Metazoa</taxon>
        <taxon>Chordata</taxon>
        <taxon>Craniata</taxon>
        <taxon>Vertebrata</taxon>
        <taxon>Euteleostomi</taxon>
        <taxon>Mammalia</taxon>
        <taxon>Eutheria</taxon>
        <taxon>Euarchontoglires</taxon>
        <taxon>Primates</taxon>
        <taxon>Haplorrhini</taxon>
        <taxon>Platyrrhini</taxon>
        <taxon>Cebidae</taxon>
        <taxon>Callitrichinae</taxon>
        <taxon>Saguinus</taxon>
    </lineage>
</organism>
<dbReference type="Gene3D" id="6.10.250.2510">
    <property type="match status" value="1"/>
</dbReference>